<comment type="caution">
    <text evidence="4">The sequence shown here is derived from an EMBL/GenBank/DDBJ whole genome shotgun (WGS) entry which is preliminary data.</text>
</comment>
<dbReference type="InterPro" id="IPR027417">
    <property type="entry name" value="P-loop_NTPase"/>
</dbReference>
<dbReference type="Proteomes" id="UP000451471">
    <property type="component" value="Unassembled WGS sequence"/>
</dbReference>
<dbReference type="OrthoDB" id="308309at2157"/>
<proteinExistence type="predicted"/>
<feature type="domain" description="TraC-like" evidence="3">
    <location>
        <begin position="97"/>
        <end position="287"/>
    </location>
</feature>
<evidence type="ECO:0000313" key="5">
    <source>
        <dbReference type="Proteomes" id="UP000451471"/>
    </source>
</evidence>
<dbReference type="Gene3D" id="3.40.50.300">
    <property type="entry name" value="P-loop containing nucleotide triphosphate hydrolases"/>
    <property type="match status" value="2"/>
</dbReference>
<keyword evidence="2" id="KW-0812">Transmembrane</keyword>
<dbReference type="AlphaFoldDB" id="A0A6B0GMW6"/>
<organism evidence="4 5">
    <name type="scientific">Halomarina oriensis</name>
    <dbReference type="NCBI Taxonomy" id="671145"/>
    <lineage>
        <taxon>Archaea</taxon>
        <taxon>Methanobacteriati</taxon>
        <taxon>Methanobacteriota</taxon>
        <taxon>Stenosarchaea group</taxon>
        <taxon>Halobacteria</taxon>
        <taxon>Halobacteriales</taxon>
        <taxon>Natronomonadaceae</taxon>
        <taxon>Halomarina</taxon>
    </lineage>
</organism>
<feature type="compositionally biased region" description="Polar residues" evidence="1">
    <location>
        <begin position="377"/>
        <end position="387"/>
    </location>
</feature>
<dbReference type="InterPro" id="IPR058596">
    <property type="entry name" value="TraC-like_dom"/>
</dbReference>
<gene>
    <name evidence="4" type="ORF">GQS65_12415</name>
</gene>
<feature type="compositionally biased region" description="Low complexity" evidence="1">
    <location>
        <begin position="298"/>
        <end position="308"/>
    </location>
</feature>
<evidence type="ECO:0000256" key="1">
    <source>
        <dbReference type="SAM" id="MobiDB-lite"/>
    </source>
</evidence>
<dbReference type="EMBL" id="WSZK01000019">
    <property type="protein sequence ID" value="MWG35281.1"/>
    <property type="molecule type" value="Genomic_DNA"/>
</dbReference>
<dbReference type="PANTHER" id="PTHR30121:SF6">
    <property type="entry name" value="SLR6007 PROTEIN"/>
    <property type="match status" value="1"/>
</dbReference>
<keyword evidence="2" id="KW-1133">Transmembrane helix</keyword>
<keyword evidence="2" id="KW-0472">Membrane</keyword>
<protein>
    <recommendedName>
        <fullName evidence="3">TraC-like domain-containing protein</fullName>
    </recommendedName>
</protein>
<feature type="compositionally biased region" description="Polar residues" evidence="1">
    <location>
        <begin position="314"/>
        <end position="324"/>
    </location>
</feature>
<reference evidence="4 5" key="1">
    <citation type="submission" date="2019-12" db="EMBL/GenBank/DDBJ databases">
        <title>Halocatena pleomorpha gen. nov. sp. nov., an extremely halophilic archaeon of family Halobacteriaceae isolated from saltpan soil.</title>
        <authorList>
            <person name="Pal Y."/>
            <person name="Verma A."/>
            <person name="Krishnamurthi S."/>
            <person name="Kumar P."/>
        </authorList>
    </citation>
    <scope>NUCLEOTIDE SEQUENCE [LARGE SCALE GENOMIC DNA]</scope>
    <source>
        <strain evidence="4 5">JCM 16495</strain>
    </source>
</reference>
<evidence type="ECO:0000313" key="4">
    <source>
        <dbReference type="EMBL" id="MWG35281.1"/>
    </source>
</evidence>
<dbReference type="Pfam" id="PF26593">
    <property type="entry name" value="TraC-like"/>
    <property type="match status" value="1"/>
</dbReference>
<dbReference type="InterPro" id="IPR051162">
    <property type="entry name" value="T4SS_component"/>
</dbReference>
<dbReference type="PANTHER" id="PTHR30121">
    <property type="entry name" value="UNCHARACTERIZED PROTEIN YJGR-RELATED"/>
    <property type="match status" value="1"/>
</dbReference>
<keyword evidence="5" id="KW-1185">Reference proteome</keyword>
<feature type="transmembrane region" description="Helical" evidence="2">
    <location>
        <begin position="20"/>
        <end position="50"/>
    </location>
</feature>
<feature type="region of interest" description="Disordered" evidence="1">
    <location>
        <begin position="290"/>
        <end position="401"/>
    </location>
</feature>
<accession>A0A6B0GMW6</accession>
<evidence type="ECO:0000256" key="2">
    <source>
        <dbReference type="SAM" id="Phobius"/>
    </source>
</evidence>
<evidence type="ECO:0000259" key="3">
    <source>
        <dbReference type="Pfam" id="PF26593"/>
    </source>
</evidence>
<name>A0A6B0GMW6_9EURY</name>
<dbReference type="SUPFAM" id="SSF52540">
    <property type="entry name" value="P-loop containing nucleoside triphosphate hydrolases"/>
    <property type="match status" value="1"/>
</dbReference>
<sequence length="1085" mass="120527">MRIRGIPARTVAYSLPGLGLILLAVYILLFVGSFALAGPLFGFGVLVAVLGGGIATTTEYTETTAADRLIAPLRFRQLRRKLPFTHEVATQVHGVERIFDDGTAEMTDGRLVGLVRLEGRNTDLQTDDEARPMIGRLRTAIDEDVADFSFRLYSTSLTFDPAEITEPYEQQWHAGYSGEAWRRMRRYLRTLTNWETAISEELWDARDWKHYAVVSVSPDDENLSLPSFDDELIDESRLEALRRRQMQREVQDRLRKLGGAFQQVPGVSAESIGPAEHATLLARRWSGTEHSFDDESVSDPVDVAVWPPVDHPVRSQQPDQTATHQPGAVAADSTLDDRSGGIAAVTTPRGPSAAHRGSVERPTTDGGSQPAMDRSLDGTSVASSTRAHANDAVATELSEEEQQDASFFARLRDGLFTTIPFGDSDSSGERTNRLADLLAPSTYDAREGHVCCGEQFARTYWIASWPTQPREKFLRELYTLRGVDVEVTLRCESRKKATVMDELKDTIGEVDADIAERREANDITAMLEERDMDPYTEMFILLHETPAQPWELTGYVTVRAGTRRALDRAEEYLEDDLLTEQQVSLDLTKRQALDDACSSVTDVLERTPAQLTAVTSDHRQDALFKSSAPTGRDVYAEQSWRTRSSLTLSGTIAAAFPPVAPTIRQDDGVMCGRLASNGSAVVADGFEPGPGHQLVVGDSGSGKTTFVEKKVLRWWAQADDRTLILCDTMGEFAGLTELCNGQRITLDGSQIINPLHIEATPETILQHLDVAPFEMKFQEAVNFVLSVIAPDPTLADRFAPLVKDAIRATYRQAGVIPREPSTHRPENSPTMADLRATVRDMGENPSQYVSSRLEEQEITTNAGPLLRRLSGFAEDGDMRALTGESEARIEPGSVTYLDLQQIEGLGSAADKSTMLMLMLGQVYQAVKRAPGRTVFVIDEAHYLLQSREMLGWLQQAARHWRHYDAGLWFVSQHPSDFVDGRTQEIQEYLDAIRGQTTTTTFFSTDDLTDETATAYGLNDPQSSFIRGTATRGEDGLGYTECLMGFEEREGWHRLQIRLSPLEQRVFDYDPETHGAFDQHFDQQTG</sequence>
<dbReference type="RefSeq" id="WP_158204967.1">
    <property type="nucleotide sequence ID" value="NZ_WSZK01000019.1"/>
</dbReference>